<name>A0A8S5RDZ4_9VIRU</name>
<dbReference type="EMBL" id="BK059093">
    <property type="protein sequence ID" value="DAE29371.1"/>
    <property type="molecule type" value="Genomic_DNA"/>
</dbReference>
<organism evidence="1">
    <name type="scientific">virus sp. ctx9V1</name>
    <dbReference type="NCBI Taxonomy" id="2828001"/>
    <lineage>
        <taxon>Viruses</taxon>
    </lineage>
</organism>
<accession>A0A8S5RDZ4</accession>
<evidence type="ECO:0000313" key="1">
    <source>
        <dbReference type="EMBL" id="DAE29371.1"/>
    </source>
</evidence>
<sequence length="31" mass="3768">MWKTNRWRTKIYNPNIFCTSPSCSRTIFNVC</sequence>
<protein>
    <submittedName>
        <fullName evidence="1">Uncharacterized protein</fullName>
    </submittedName>
</protein>
<reference evidence="1" key="1">
    <citation type="journal article" date="2021" name="Proc. Natl. Acad. Sci. U.S.A.">
        <title>A Catalog of Tens of Thousands of Viruses from Human Metagenomes Reveals Hidden Associations with Chronic Diseases.</title>
        <authorList>
            <person name="Tisza M.J."/>
            <person name="Buck C.B."/>
        </authorList>
    </citation>
    <scope>NUCLEOTIDE SEQUENCE</scope>
    <source>
        <strain evidence="1">Ctx9V1</strain>
    </source>
</reference>
<proteinExistence type="predicted"/>